<accession>A0A5A4MI59</accession>
<geneLocation type="plastid" evidence="2"/>
<name>A0A5A4MI59_9PHAE</name>
<evidence type="ECO:0000313" key="2">
    <source>
        <dbReference type="EMBL" id="AXU40696.1"/>
    </source>
</evidence>
<dbReference type="EMBL" id="MF591718">
    <property type="protein sequence ID" value="AXU40696.1"/>
    <property type="molecule type" value="Genomic_DNA"/>
</dbReference>
<evidence type="ECO:0000256" key="1">
    <source>
        <dbReference type="SAM" id="Phobius"/>
    </source>
</evidence>
<keyword evidence="1" id="KW-0812">Transmembrane</keyword>
<dbReference type="GeneID" id="41824980"/>
<feature type="transmembrane region" description="Helical" evidence="1">
    <location>
        <begin position="6"/>
        <end position="24"/>
    </location>
</feature>
<keyword evidence="2" id="KW-0934">Plastid</keyword>
<gene>
    <name evidence="2" type="primary">ycf47</name>
    <name evidence="2" type="ORF">Scana_052</name>
</gene>
<organism evidence="2">
    <name type="scientific">Hapterophycus canaliculatus</name>
    <dbReference type="NCBI Taxonomy" id="2567908"/>
    <lineage>
        <taxon>Eukaryota</taxon>
        <taxon>Sar</taxon>
        <taxon>Stramenopiles</taxon>
        <taxon>Ochrophyta</taxon>
        <taxon>PX clade</taxon>
        <taxon>Phaeophyceae</taxon>
        <taxon>Ectocarpales</taxon>
        <taxon>Scytosiphonaceae</taxon>
        <taxon>Hapterophycus</taxon>
    </lineage>
</organism>
<protein>
    <recommendedName>
        <fullName evidence="3">Protein-export membrane protein SecG</fullName>
    </recommendedName>
</protein>
<sequence length="76" mass="8802">MNYMTIFGVLSILLNILLILVILVRSPNEQSLQENLAPFKLFESSSRAEKSIDKFIQLLTVLYFLLALIYVIQSYF</sequence>
<evidence type="ECO:0008006" key="3">
    <source>
        <dbReference type="Google" id="ProtNLM"/>
    </source>
</evidence>
<keyword evidence="1" id="KW-0472">Membrane</keyword>
<proteinExistence type="predicted"/>
<keyword evidence="1" id="KW-1133">Transmembrane helix</keyword>
<feature type="transmembrane region" description="Helical" evidence="1">
    <location>
        <begin position="55"/>
        <end position="73"/>
    </location>
</feature>
<dbReference type="RefSeq" id="YP_009694279.1">
    <property type="nucleotide sequence ID" value="NC_044758.1"/>
</dbReference>
<dbReference type="AlphaFoldDB" id="A0A5A4MI59"/>
<reference evidence="2" key="1">
    <citation type="journal article" date="2020" name="Sci. Rep.">
        <title>Organelle inheritance and genome architecture variation in isogamous brown algae.</title>
        <authorList>
            <person name="Choi J.W."/>
            <person name="Graf L."/>
            <person name="Peters A.F."/>
            <person name="Cock J.M."/>
            <person name="Nishitsuji K."/>
            <person name="Arimoto A."/>
            <person name="Shoguchi E."/>
            <person name="Nagasato C."/>
            <person name="Choi C.G."/>
            <person name="Yoon H.S."/>
        </authorList>
    </citation>
    <scope>NUCLEOTIDE SEQUENCE</scope>
</reference>